<comment type="caution">
    <text evidence="1">The sequence shown here is derived from an EMBL/GenBank/DDBJ whole genome shotgun (WGS) entry which is preliminary data.</text>
</comment>
<dbReference type="EMBL" id="JBBKAR010000061">
    <property type="protein sequence ID" value="MEJ8307179.1"/>
    <property type="molecule type" value="Genomic_DNA"/>
</dbReference>
<name>A0ACC6PL38_9BACL</name>
<evidence type="ECO:0000313" key="2">
    <source>
        <dbReference type="Proteomes" id="UP001380953"/>
    </source>
</evidence>
<gene>
    <name evidence="1" type="ORF">WKI47_24990</name>
</gene>
<evidence type="ECO:0000313" key="1">
    <source>
        <dbReference type="EMBL" id="MEJ8307179.1"/>
    </source>
</evidence>
<dbReference type="Proteomes" id="UP001380953">
    <property type="component" value="Unassembled WGS sequence"/>
</dbReference>
<accession>A0ACC6PL38</accession>
<keyword evidence="2" id="KW-1185">Reference proteome</keyword>
<proteinExistence type="predicted"/>
<reference evidence="1" key="1">
    <citation type="submission" date="2024-03" db="EMBL/GenBank/DDBJ databases">
        <title>Whole genome sequecning of epiphytes from Marcgravia umbellata leaves.</title>
        <authorList>
            <person name="Kumar G."/>
            <person name="Savka M.A."/>
        </authorList>
    </citation>
    <scope>NUCLEOTIDE SEQUENCE</scope>
    <source>
        <strain evidence="1">RIT_BL5</strain>
    </source>
</reference>
<sequence>MNHNPSAQMFTYDAWATQTLLKRISELPASVMRQEVNTSFPTIARGFSHMFAVETIWYHVLTGMDMQQAMNRYMALEQEMCAFGVEELATAFDTLAQQVQAWIQAEPDLEKSILLVNPYTGSRETRLSEILLHMVNHGTYHRGNISAMLRQLGHASTMTDYVLFWYQNPVDDAQVYSK</sequence>
<protein>
    <submittedName>
        <fullName evidence="1">DinB family protein</fullName>
    </submittedName>
</protein>
<organism evidence="1 2">
    <name type="scientific">Saccharibacillus sacchari</name>
    <dbReference type="NCBI Taxonomy" id="456493"/>
    <lineage>
        <taxon>Bacteria</taxon>
        <taxon>Bacillati</taxon>
        <taxon>Bacillota</taxon>
        <taxon>Bacilli</taxon>
        <taxon>Bacillales</taxon>
        <taxon>Paenibacillaceae</taxon>
        <taxon>Saccharibacillus</taxon>
    </lineage>
</organism>